<accession>A0A2Z4Q8E1</accession>
<proteinExistence type="predicted"/>
<evidence type="ECO:0000313" key="1">
    <source>
        <dbReference type="EMBL" id="AWY05758.1"/>
    </source>
</evidence>
<name>A0A2Z4Q8E1_9CAUD</name>
<dbReference type="Proteomes" id="UP000250990">
    <property type="component" value="Segment"/>
</dbReference>
<reference evidence="2" key="1">
    <citation type="submission" date="2018-04" db="EMBL/GenBank/DDBJ databases">
        <authorList>
            <person name="Go L.Y."/>
            <person name="Mitchell J.A."/>
        </authorList>
    </citation>
    <scope>NUCLEOTIDE SEQUENCE [LARGE SCALE GENOMIC DNA]</scope>
</reference>
<organism evidence="1 2">
    <name type="scientific">Microbacterium phage Percival</name>
    <dbReference type="NCBI Taxonomy" id="2201439"/>
    <lineage>
        <taxon>Viruses</taxon>
        <taxon>Duplodnaviria</taxon>
        <taxon>Heunggongvirae</taxon>
        <taxon>Uroviricota</taxon>
        <taxon>Caudoviricetes</taxon>
        <taxon>Casidaviridae</taxon>
        <taxon>Percivalvirus</taxon>
        <taxon>Percivalvirus percival</taxon>
    </lineage>
</organism>
<dbReference type="EMBL" id="MH271308">
    <property type="protein sequence ID" value="AWY05758.1"/>
    <property type="molecule type" value="Genomic_DNA"/>
</dbReference>
<sequence>MTATAEPIEPPQPGSFASSALDRTLSAMQSVPCDQTTETPADYFARVVTARALNAARSEGLSIHAAIGAIGRQLVAVAALVPALPTPEELASELTFLDTIPTAKEADR</sequence>
<gene>
    <name evidence="1" type="primary">72</name>
    <name evidence="1" type="ORF">PBI_PERCIVAL_72</name>
</gene>
<keyword evidence="2" id="KW-1185">Reference proteome</keyword>
<protein>
    <submittedName>
        <fullName evidence="1">Uncharacterized protein</fullName>
    </submittedName>
</protein>
<evidence type="ECO:0000313" key="2">
    <source>
        <dbReference type="Proteomes" id="UP000250990"/>
    </source>
</evidence>